<feature type="non-terminal residue" evidence="1">
    <location>
        <position position="1"/>
    </location>
</feature>
<dbReference type="GO" id="GO:0007163">
    <property type="term" value="P:establishment or maintenance of cell polarity"/>
    <property type="evidence" value="ECO:0007669"/>
    <property type="project" value="TreeGrafter"/>
</dbReference>
<dbReference type="GO" id="GO:1990304">
    <property type="term" value="C:MUB1-RAD6-UBR2 ubiquitin ligase complex"/>
    <property type="evidence" value="ECO:0007669"/>
    <property type="project" value="TreeGrafter"/>
</dbReference>
<protein>
    <submittedName>
        <fullName evidence="1">MYND finger</fullName>
    </submittedName>
</protein>
<dbReference type="InterPro" id="IPR051664">
    <property type="entry name" value="MYND-type_zinc_finger"/>
</dbReference>
<dbReference type="Proteomes" id="UP000602905">
    <property type="component" value="Unassembled WGS sequence"/>
</dbReference>
<dbReference type="AlphaFoldDB" id="A0A8H7I104"/>
<accession>A0A8H7I104</accession>
<sequence>VERFTFRPSPSETTLPRLPHEIKYWAGVIMRNACRKDDQRGGIRHACEEEDSQTVVARTGSSANTVPPAAVATEVEVPTRRGLANTVTCALVNIVELDI</sequence>
<reference evidence="1" key="1">
    <citation type="submission" date="2020-09" db="EMBL/GenBank/DDBJ databases">
        <title>Comparative genome analyses of four rice-infecting Rhizoctonia solani isolates reveal extensive enrichment of homogalacturonan modification genes.</title>
        <authorList>
            <person name="Lee D.-Y."/>
            <person name="Jeon J."/>
            <person name="Kim K.-T."/>
            <person name="Cheong K."/>
            <person name="Song H."/>
            <person name="Choi G."/>
            <person name="Ko J."/>
            <person name="Opiyo S.O."/>
            <person name="Zuo S."/>
            <person name="Madhav S."/>
            <person name="Lee Y.-H."/>
            <person name="Wang G.-L."/>
        </authorList>
    </citation>
    <scope>NUCLEOTIDE SEQUENCE</scope>
    <source>
        <strain evidence="1">AG1-IA WGL</strain>
    </source>
</reference>
<organism evidence="1 2">
    <name type="scientific">Rhizoctonia solani</name>
    <dbReference type="NCBI Taxonomy" id="456999"/>
    <lineage>
        <taxon>Eukaryota</taxon>
        <taxon>Fungi</taxon>
        <taxon>Dikarya</taxon>
        <taxon>Basidiomycota</taxon>
        <taxon>Agaricomycotina</taxon>
        <taxon>Agaricomycetes</taxon>
        <taxon>Cantharellales</taxon>
        <taxon>Ceratobasidiaceae</taxon>
        <taxon>Rhizoctonia</taxon>
    </lineage>
</organism>
<dbReference type="EMBL" id="JACYCD010000035">
    <property type="protein sequence ID" value="KAF8712470.1"/>
    <property type="molecule type" value="Genomic_DNA"/>
</dbReference>
<evidence type="ECO:0000313" key="1">
    <source>
        <dbReference type="EMBL" id="KAF8712470.1"/>
    </source>
</evidence>
<proteinExistence type="predicted"/>
<dbReference type="PANTHER" id="PTHR47442:SF1">
    <property type="entry name" value="MYND-TYPE ZINC FINGER PROTEIN MUB1"/>
    <property type="match status" value="1"/>
</dbReference>
<dbReference type="GO" id="GO:0006511">
    <property type="term" value="P:ubiquitin-dependent protein catabolic process"/>
    <property type="evidence" value="ECO:0007669"/>
    <property type="project" value="TreeGrafter"/>
</dbReference>
<comment type="caution">
    <text evidence="1">The sequence shown here is derived from an EMBL/GenBank/DDBJ whole genome shotgun (WGS) entry which is preliminary data.</text>
</comment>
<name>A0A8H7I104_9AGAM</name>
<dbReference type="OrthoDB" id="5594178at2759"/>
<gene>
    <name evidence="1" type="ORF">RHS03_01046</name>
</gene>
<evidence type="ECO:0000313" key="2">
    <source>
        <dbReference type="Proteomes" id="UP000602905"/>
    </source>
</evidence>
<dbReference type="PANTHER" id="PTHR47442">
    <property type="entry name" value="MYND-TYPE ZINC FINGER PROTEIN MUB1"/>
    <property type="match status" value="1"/>
</dbReference>